<keyword evidence="7" id="KW-1185">Reference proteome</keyword>
<dbReference type="PROSITE" id="PS50089">
    <property type="entry name" value="ZF_RING_2"/>
    <property type="match status" value="1"/>
</dbReference>
<keyword evidence="3" id="KW-0862">Zinc</keyword>
<comment type="caution">
    <text evidence="6">The sequence shown here is derived from an EMBL/GenBank/DDBJ whole genome shotgun (WGS) entry which is preliminary data.</text>
</comment>
<dbReference type="Proteomes" id="UP001162162">
    <property type="component" value="Unassembled WGS sequence"/>
</dbReference>
<reference evidence="6" key="1">
    <citation type="journal article" date="2023" name="Insect Mol. Biol.">
        <title>Genome sequencing provides insights into the evolution of gene families encoding plant cell wall-degrading enzymes in longhorned beetles.</title>
        <authorList>
            <person name="Shin N.R."/>
            <person name="Okamura Y."/>
            <person name="Kirsch R."/>
            <person name="Pauchet Y."/>
        </authorList>
    </citation>
    <scope>NUCLEOTIDE SEQUENCE</scope>
    <source>
        <strain evidence="6">AMC_N1</strain>
    </source>
</reference>
<organism evidence="6 7">
    <name type="scientific">Aromia moschata</name>
    <dbReference type="NCBI Taxonomy" id="1265417"/>
    <lineage>
        <taxon>Eukaryota</taxon>
        <taxon>Metazoa</taxon>
        <taxon>Ecdysozoa</taxon>
        <taxon>Arthropoda</taxon>
        <taxon>Hexapoda</taxon>
        <taxon>Insecta</taxon>
        <taxon>Pterygota</taxon>
        <taxon>Neoptera</taxon>
        <taxon>Endopterygota</taxon>
        <taxon>Coleoptera</taxon>
        <taxon>Polyphaga</taxon>
        <taxon>Cucujiformia</taxon>
        <taxon>Chrysomeloidea</taxon>
        <taxon>Cerambycidae</taxon>
        <taxon>Cerambycinae</taxon>
        <taxon>Callichromatini</taxon>
        <taxon>Aromia</taxon>
    </lineage>
</organism>
<gene>
    <name evidence="6" type="ORF">NQ318_004479</name>
</gene>
<evidence type="ECO:0000259" key="5">
    <source>
        <dbReference type="PROSITE" id="PS50089"/>
    </source>
</evidence>
<feature type="domain" description="RING-type" evidence="5">
    <location>
        <begin position="7"/>
        <end position="42"/>
    </location>
</feature>
<keyword evidence="1" id="KW-0479">Metal-binding</keyword>
<evidence type="ECO:0000256" key="1">
    <source>
        <dbReference type="ARBA" id="ARBA00022723"/>
    </source>
</evidence>
<dbReference type="InterPro" id="IPR013083">
    <property type="entry name" value="Znf_RING/FYVE/PHD"/>
</dbReference>
<dbReference type="AlphaFoldDB" id="A0AAV8XJR8"/>
<dbReference type="InterPro" id="IPR017907">
    <property type="entry name" value="Znf_RING_CS"/>
</dbReference>
<evidence type="ECO:0000256" key="2">
    <source>
        <dbReference type="ARBA" id="ARBA00022771"/>
    </source>
</evidence>
<dbReference type="GO" id="GO:0008270">
    <property type="term" value="F:zinc ion binding"/>
    <property type="evidence" value="ECO:0007669"/>
    <property type="project" value="UniProtKB-KW"/>
</dbReference>
<dbReference type="InterPro" id="IPR001841">
    <property type="entry name" value="Znf_RING"/>
</dbReference>
<proteinExistence type="predicted"/>
<evidence type="ECO:0000313" key="7">
    <source>
        <dbReference type="Proteomes" id="UP001162162"/>
    </source>
</evidence>
<evidence type="ECO:0000313" key="6">
    <source>
        <dbReference type="EMBL" id="KAJ8938679.1"/>
    </source>
</evidence>
<sequence length="206" mass="23427">MNAWMHCNKCSLKHNSNIKLFLTECGHLFCERCIEAIRQTKCVYNFQMQHYNRLYQVICQKYAYAKKQCISLDNRCKNLIRENKMLKNMLMSMGPNHPPFLTSTPALTSDQSQTDNVSVMSSIGFTPSTLPMSYGRRVIPGSSKHLMGGLNQMHFFDGGVPKGPSPAQMVPNMNMGRRFDGNMPHIRRPPGTATSMEQLCRATKRT</sequence>
<name>A0AAV8XJR8_9CUCU</name>
<accession>A0AAV8XJR8</accession>
<dbReference type="EMBL" id="JAPWTK010000541">
    <property type="protein sequence ID" value="KAJ8938679.1"/>
    <property type="molecule type" value="Genomic_DNA"/>
</dbReference>
<dbReference type="Pfam" id="PF14634">
    <property type="entry name" value="zf-RING_5"/>
    <property type="match status" value="1"/>
</dbReference>
<dbReference type="PROSITE" id="PS00518">
    <property type="entry name" value="ZF_RING_1"/>
    <property type="match status" value="1"/>
</dbReference>
<dbReference type="Gene3D" id="3.30.40.10">
    <property type="entry name" value="Zinc/RING finger domain, C3HC4 (zinc finger)"/>
    <property type="match status" value="1"/>
</dbReference>
<evidence type="ECO:0000256" key="3">
    <source>
        <dbReference type="ARBA" id="ARBA00022833"/>
    </source>
</evidence>
<protein>
    <recommendedName>
        <fullName evidence="5">RING-type domain-containing protein</fullName>
    </recommendedName>
</protein>
<keyword evidence="2 4" id="KW-0863">Zinc-finger</keyword>
<evidence type="ECO:0000256" key="4">
    <source>
        <dbReference type="PROSITE-ProRule" id="PRU00175"/>
    </source>
</evidence>